<protein>
    <submittedName>
        <fullName evidence="3">UDP-Glycosyltransferase/glycogen phosphorylase</fullName>
    </submittedName>
</protein>
<dbReference type="InParanoid" id="A0A165PIE5"/>
<dbReference type="EMBL" id="KV425889">
    <property type="protein sequence ID" value="KZW02223.1"/>
    <property type="molecule type" value="Genomic_DNA"/>
</dbReference>
<dbReference type="Gene3D" id="3.40.50.2000">
    <property type="entry name" value="Glycogen Phosphorylase B"/>
    <property type="match status" value="2"/>
</dbReference>
<gene>
    <name evidence="3" type="ORF">EXIGLDRAFT_665570</name>
</gene>
<dbReference type="AlphaFoldDB" id="A0A165PIE5"/>
<dbReference type="PANTHER" id="PTHR48045:SF34">
    <property type="entry name" value="ISOFLAVONE 7-O-GLUCOSYLTRANSFERASE 1-LIKE"/>
    <property type="match status" value="1"/>
</dbReference>
<dbReference type="OrthoDB" id="5835829at2759"/>
<dbReference type="GO" id="GO:0008194">
    <property type="term" value="F:UDP-glycosyltransferase activity"/>
    <property type="evidence" value="ECO:0007669"/>
    <property type="project" value="InterPro"/>
</dbReference>
<evidence type="ECO:0000313" key="3">
    <source>
        <dbReference type="EMBL" id="KZW02223.1"/>
    </source>
</evidence>
<sequence>MVDPATASHIVLASTPGWSHFRTMCILAARLTAERPIVVTILVPYWMKILDQVNSETARYLQNVPIPRGLLRIIAVGEHSEAQNPAEIFAVGFQAMQSLWPRLIGNQSVECSATHTIHAPTKPPSVVLIDPFLYSWYPILRTSPKTSIMWYVAGTAAGGAYICQPGGRYTVDELLDKNKGRPQMTGRILQLAAHPPMYDWEFAPQKLEHFDIMIKLEAVITQALDESDGIVTTCSVGFDGEAALAGMDALATRNRPSFHLGPLVPFKDGTTEFSPATLEAELATAPPGVASAIQSFLDDHLTSKGSHSVIYICFGTHVWPKENIDHLWALLDALGDRGIPFVLSHSSPTAQIPSEIRKRYADSKMGLLVPWSPQQTVLAHKAVGWFVTHGGAGGTLDALSQGVPMIGWPSFGDQPSNIAYLTHIADVAFELIEVRTGEHGLKPLLPSGKTPTGTLEAFQKELQVLLDDMAGSAGARKRQNAKKHQAELGKAWSEGGPARAAFNHFVERFNL</sequence>
<proteinExistence type="predicted"/>
<dbReference type="Pfam" id="PF00201">
    <property type="entry name" value="UDPGT"/>
    <property type="match status" value="1"/>
</dbReference>
<dbReference type="SUPFAM" id="SSF53756">
    <property type="entry name" value="UDP-Glycosyltransferase/glycogen phosphorylase"/>
    <property type="match status" value="1"/>
</dbReference>
<evidence type="ECO:0000313" key="4">
    <source>
        <dbReference type="Proteomes" id="UP000077266"/>
    </source>
</evidence>
<keyword evidence="1 3" id="KW-0808">Transferase</keyword>
<accession>A0A165PIE5</accession>
<evidence type="ECO:0000256" key="1">
    <source>
        <dbReference type="ARBA" id="ARBA00022679"/>
    </source>
</evidence>
<dbReference type="InterPro" id="IPR002213">
    <property type="entry name" value="UDP_glucos_trans"/>
</dbReference>
<dbReference type="CDD" id="cd03784">
    <property type="entry name" value="GT1_Gtf-like"/>
    <property type="match status" value="1"/>
</dbReference>
<dbReference type="Proteomes" id="UP000077266">
    <property type="component" value="Unassembled WGS sequence"/>
</dbReference>
<keyword evidence="4" id="KW-1185">Reference proteome</keyword>
<evidence type="ECO:0000256" key="2">
    <source>
        <dbReference type="SAM" id="MobiDB-lite"/>
    </source>
</evidence>
<reference evidence="3 4" key="1">
    <citation type="journal article" date="2016" name="Mol. Biol. Evol.">
        <title>Comparative Genomics of Early-Diverging Mushroom-Forming Fungi Provides Insights into the Origins of Lignocellulose Decay Capabilities.</title>
        <authorList>
            <person name="Nagy L.G."/>
            <person name="Riley R."/>
            <person name="Tritt A."/>
            <person name="Adam C."/>
            <person name="Daum C."/>
            <person name="Floudas D."/>
            <person name="Sun H."/>
            <person name="Yadav J.S."/>
            <person name="Pangilinan J."/>
            <person name="Larsson K.H."/>
            <person name="Matsuura K."/>
            <person name="Barry K."/>
            <person name="Labutti K."/>
            <person name="Kuo R."/>
            <person name="Ohm R.A."/>
            <person name="Bhattacharya S.S."/>
            <person name="Shirouzu T."/>
            <person name="Yoshinaga Y."/>
            <person name="Martin F.M."/>
            <person name="Grigoriev I.V."/>
            <person name="Hibbett D.S."/>
        </authorList>
    </citation>
    <scope>NUCLEOTIDE SEQUENCE [LARGE SCALE GENOMIC DNA]</scope>
    <source>
        <strain evidence="3 4">HHB12029</strain>
    </source>
</reference>
<organism evidence="3 4">
    <name type="scientific">Exidia glandulosa HHB12029</name>
    <dbReference type="NCBI Taxonomy" id="1314781"/>
    <lineage>
        <taxon>Eukaryota</taxon>
        <taxon>Fungi</taxon>
        <taxon>Dikarya</taxon>
        <taxon>Basidiomycota</taxon>
        <taxon>Agaricomycotina</taxon>
        <taxon>Agaricomycetes</taxon>
        <taxon>Auriculariales</taxon>
        <taxon>Exidiaceae</taxon>
        <taxon>Exidia</taxon>
    </lineage>
</organism>
<name>A0A165PIE5_EXIGL</name>
<dbReference type="PANTHER" id="PTHR48045">
    <property type="entry name" value="UDP-GLYCOSYLTRANSFERASE 72B1"/>
    <property type="match status" value="1"/>
</dbReference>
<dbReference type="STRING" id="1314781.A0A165PIE5"/>
<feature type="region of interest" description="Disordered" evidence="2">
    <location>
        <begin position="473"/>
        <end position="492"/>
    </location>
</feature>